<accession>X1IC20</accession>
<dbReference type="Gene3D" id="3.30.1780.10">
    <property type="entry name" value="ornithine cyclodeaminase, domain 1"/>
    <property type="match status" value="1"/>
</dbReference>
<dbReference type="PANTHER" id="PTHR13812">
    <property type="entry name" value="KETIMINE REDUCTASE MU-CRYSTALLIN"/>
    <property type="match status" value="1"/>
</dbReference>
<dbReference type="InterPro" id="IPR003462">
    <property type="entry name" value="ODC_Mu_crystall"/>
</dbReference>
<name>X1IC20_9ZZZZ</name>
<gene>
    <name evidence="1" type="ORF">S03H2_52116</name>
</gene>
<reference evidence="1" key="1">
    <citation type="journal article" date="2014" name="Front. Microbiol.">
        <title>High frequency of phylogenetically diverse reductive dehalogenase-homologous genes in deep subseafloor sedimentary metagenomes.</title>
        <authorList>
            <person name="Kawai M."/>
            <person name="Futagami T."/>
            <person name="Toyoda A."/>
            <person name="Takaki Y."/>
            <person name="Nishi S."/>
            <person name="Hori S."/>
            <person name="Arai W."/>
            <person name="Tsubouchi T."/>
            <person name="Morono Y."/>
            <person name="Uchiyama I."/>
            <person name="Ito T."/>
            <person name="Fujiyama A."/>
            <person name="Inagaki F."/>
            <person name="Takami H."/>
        </authorList>
    </citation>
    <scope>NUCLEOTIDE SEQUENCE</scope>
    <source>
        <strain evidence="1">Expedition CK06-06</strain>
    </source>
</reference>
<dbReference type="AlphaFoldDB" id="X1IC20"/>
<proteinExistence type="predicted"/>
<dbReference type="InterPro" id="IPR036291">
    <property type="entry name" value="NAD(P)-bd_dom_sf"/>
</dbReference>
<dbReference type="EMBL" id="BARU01033097">
    <property type="protein sequence ID" value="GAH63659.1"/>
    <property type="molecule type" value="Genomic_DNA"/>
</dbReference>
<evidence type="ECO:0000313" key="1">
    <source>
        <dbReference type="EMBL" id="GAH63659.1"/>
    </source>
</evidence>
<feature type="non-terminal residue" evidence="1">
    <location>
        <position position="115"/>
    </location>
</feature>
<dbReference type="SUPFAM" id="SSF51735">
    <property type="entry name" value="NAD(P)-binding Rossmann-fold domains"/>
    <property type="match status" value="1"/>
</dbReference>
<organism evidence="1">
    <name type="scientific">marine sediment metagenome</name>
    <dbReference type="NCBI Taxonomy" id="412755"/>
    <lineage>
        <taxon>unclassified sequences</taxon>
        <taxon>metagenomes</taxon>
        <taxon>ecological metagenomes</taxon>
    </lineage>
</organism>
<dbReference type="GO" id="GO:0005737">
    <property type="term" value="C:cytoplasm"/>
    <property type="evidence" value="ECO:0007669"/>
    <property type="project" value="TreeGrafter"/>
</dbReference>
<dbReference type="PANTHER" id="PTHR13812:SF19">
    <property type="entry name" value="KETIMINE REDUCTASE MU-CRYSTALLIN"/>
    <property type="match status" value="1"/>
</dbReference>
<dbReference type="InterPro" id="IPR023401">
    <property type="entry name" value="ODC_N"/>
</dbReference>
<sequence>MAEVIKAVEEGFRRNGMGETQMPPKTAIKPRGGETFLHAMPAYVGQLDIAAIKWVGGNDDNRKRGLPSISGLIILNDPETMFPICIMDASWVTAMRTGAANAVAMKYLGPERAET</sequence>
<dbReference type="Pfam" id="PF02423">
    <property type="entry name" value="OCD_Mu_crystall"/>
    <property type="match status" value="1"/>
</dbReference>
<comment type="caution">
    <text evidence="1">The sequence shown here is derived from an EMBL/GenBank/DDBJ whole genome shotgun (WGS) entry which is preliminary data.</text>
</comment>
<protein>
    <submittedName>
        <fullName evidence="1">Uncharacterized protein</fullName>
    </submittedName>
</protein>